<dbReference type="OrthoDB" id="300574at2759"/>
<evidence type="ECO:0000313" key="4">
    <source>
        <dbReference type="Proteomes" id="UP000692954"/>
    </source>
</evidence>
<proteinExistence type="predicted"/>
<dbReference type="PANTHER" id="PTHR45689:SF5">
    <property type="entry name" value="I[[H]] CHANNEL, ISOFORM E"/>
    <property type="match status" value="1"/>
</dbReference>
<dbReference type="InterPro" id="IPR051413">
    <property type="entry name" value="K/Na_HCN_channel"/>
</dbReference>
<dbReference type="GO" id="GO:0005249">
    <property type="term" value="F:voltage-gated potassium channel activity"/>
    <property type="evidence" value="ECO:0007669"/>
    <property type="project" value="TreeGrafter"/>
</dbReference>
<dbReference type="EMBL" id="CAJJDN010000115">
    <property type="protein sequence ID" value="CAD8117838.1"/>
    <property type="molecule type" value="Genomic_DNA"/>
</dbReference>
<dbReference type="PANTHER" id="PTHR45689">
    <property type="entry name" value="I[[H]] CHANNEL, ISOFORM E"/>
    <property type="match status" value="1"/>
</dbReference>
<reference evidence="3" key="1">
    <citation type="submission" date="2021-01" db="EMBL/GenBank/DDBJ databases">
        <authorList>
            <consortium name="Genoscope - CEA"/>
            <person name="William W."/>
        </authorList>
    </citation>
    <scope>NUCLEOTIDE SEQUENCE</scope>
</reference>
<feature type="region of interest" description="Disordered" evidence="1">
    <location>
        <begin position="637"/>
        <end position="680"/>
    </location>
</feature>
<feature type="transmembrane region" description="Helical" evidence="2">
    <location>
        <begin position="230"/>
        <end position="245"/>
    </location>
</feature>
<organism evidence="3 4">
    <name type="scientific">Paramecium sonneborni</name>
    <dbReference type="NCBI Taxonomy" id="65129"/>
    <lineage>
        <taxon>Eukaryota</taxon>
        <taxon>Sar</taxon>
        <taxon>Alveolata</taxon>
        <taxon>Ciliophora</taxon>
        <taxon>Intramacronucleata</taxon>
        <taxon>Oligohymenophorea</taxon>
        <taxon>Peniculida</taxon>
        <taxon>Parameciidae</taxon>
        <taxon>Paramecium</taxon>
    </lineage>
</organism>
<evidence type="ECO:0000256" key="2">
    <source>
        <dbReference type="SAM" id="Phobius"/>
    </source>
</evidence>
<accession>A0A8S1QQ45</accession>
<feature type="region of interest" description="Disordered" evidence="1">
    <location>
        <begin position="695"/>
        <end position="723"/>
    </location>
</feature>
<keyword evidence="2" id="KW-1133">Transmembrane helix</keyword>
<keyword evidence="4" id="KW-1185">Reference proteome</keyword>
<evidence type="ECO:0000313" key="3">
    <source>
        <dbReference type="EMBL" id="CAD8117838.1"/>
    </source>
</evidence>
<dbReference type="GO" id="GO:0003254">
    <property type="term" value="P:regulation of membrane depolarization"/>
    <property type="evidence" value="ECO:0007669"/>
    <property type="project" value="TreeGrafter"/>
</dbReference>
<keyword evidence="2" id="KW-0812">Transmembrane</keyword>
<sequence length="859" mass="101778">MNVQNSSSIDINCSEEKKEDINEVIVMMNNQYLKVRRPNEDNILDYLNYDQQNNKEKLTSKDNTLNLESPQQALLLQRNENQSYFEFQNSPQKTFNSILLKLKNEEKADENLNEFQLKYQMILNDLCFNYSPLDKQLIYKKLRNIIQKLSIIYEIFYFVIGFLFIFECTITIAFGTKQIFNISFYIIQYCLMFVESILLFKEQTKINSIYELAFHVSQFVLIILNNLIEFQYLCIVLLGHLYFSIKKYKIIKQKYSLHIKNISKLEIIIFYILFIHISALIFYIISKSQADPWIEDLNENEDWSNSYLYCLFWSISTITTLGQNLIQFRNRSLIIVTILIQITNIIFIIFFVINKQQQFQKFEQFSENVDMINHYLNEKKISKRLQQEIKTILYNKWEEKYLSNHEQEQQILQQLPQYLNEDIKQELFSKILDQIPFFSQISQECYREIILQLKEYTFSHNEILDQTGLYYCSKGSFELFLPNSVKIDSNDKNNSFYGLNYLFYDKQDVCQAVCINKTQFIYLSRYSFLKVLRKYPDDYQMYRMQMEMNQLDLGIQCYLCQDLRHNLDQCPQIHLFINKFNLISNHLTSEDMGRVKHKRKRDRSTNAVFSQRLFEDAASMFQEILIQDETIKEFSIVPQQIQQNNPRKKSKSLNSDENSKVLQKSNSGHSLSAIQKPQGSGLSFSTFSMFKEVQGQRKISKQQDSDKISSNSQNKQHQSSSNSFKDIPITINIEDKIVDDSIFTVQPRIKKQQIGKQGTTSIKITPPNAPLQAIPSVSDINTLNEDSFVHQYSMSSKRYSSPQKKVSSKATVETQKQFEQMEIQKMEFECPINLMHYFPQHNIHEVIEKFKHIQTRELQ</sequence>
<feature type="transmembrane region" description="Helical" evidence="2">
    <location>
        <begin position="333"/>
        <end position="353"/>
    </location>
</feature>
<dbReference type="AlphaFoldDB" id="A0A8S1QQ45"/>
<dbReference type="Proteomes" id="UP000692954">
    <property type="component" value="Unassembled WGS sequence"/>
</dbReference>
<keyword evidence="2" id="KW-0472">Membrane</keyword>
<feature type="compositionally biased region" description="Polar residues" evidence="1">
    <location>
        <begin position="652"/>
        <end position="680"/>
    </location>
</feature>
<name>A0A8S1QQ45_9CILI</name>
<evidence type="ECO:0000256" key="1">
    <source>
        <dbReference type="SAM" id="MobiDB-lite"/>
    </source>
</evidence>
<feature type="compositionally biased region" description="Low complexity" evidence="1">
    <location>
        <begin position="709"/>
        <end position="723"/>
    </location>
</feature>
<dbReference type="GO" id="GO:0098855">
    <property type="term" value="C:HCN channel complex"/>
    <property type="evidence" value="ECO:0007669"/>
    <property type="project" value="TreeGrafter"/>
</dbReference>
<feature type="transmembrane region" description="Helical" evidence="2">
    <location>
        <begin position="265"/>
        <end position="286"/>
    </location>
</feature>
<protein>
    <submittedName>
        <fullName evidence="3">Uncharacterized protein</fullName>
    </submittedName>
</protein>
<feature type="transmembrane region" description="Helical" evidence="2">
    <location>
        <begin position="182"/>
        <end position="200"/>
    </location>
</feature>
<comment type="caution">
    <text evidence="3">The sequence shown here is derived from an EMBL/GenBank/DDBJ whole genome shotgun (WGS) entry which is preliminary data.</text>
</comment>
<dbReference type="GO" id="GO:0035725">
    <property type="term" value="P:sodium ion transmembrane transport"/>
    <property type="evidence" value="ECO:0007669"/>
    <property type="project" value="TreeGrafter"/>
</dbReference>
<gene>
    <name evidence="3" type="ORF">PSON_ATCC_30995.1.T1150053</name>
</gene>
<feature type="transmembrane region" description="Helical" evidence="2">
    <location>
        <begin position="151"/>
        <end position="176"/>
    </location>
</feature>